<accession>A0A3S8ZT16</accession>
<dbReference type="Gene3D" id="3.30.1180.10">
    <property type="match status" value="1"/>
</dbReference>
<dbReference type="OrthoDB" id="6190387at2"/>
<dbReference type="SUPFAM" id="SSF82549">
    <property type="entry name" value="DAK1/DegV-like"/>
    <property type="match status" value="1"/>
</dbReference>
<evidence type="ECO:0000313" key="2">
    <source>
        <dbReference type="EMBL" id="AZN36609.1"/>
    </source>
</evidence>
<dbReference type="EMBL" id="CP034433">
    <property type="protein sequence ID" value="AZN36609.1"/>
    <property type="molecule type" value="Genomic_DNA"/>
</dbReference>
<sequence length="314" mass="34802">MRIGLVTDSCCDLPRDFLDQHQIVILPITIHGYDGTFIDSRDPVATRNFYRHQAEAGVTNFESEPFSVEQIRELFLSRLVLEFDSVFCLTVMQSRSQIFNHCTQAARAIITEYRPIREQANLTKPFTLRVFDSANIFAAQGLVVAEVARLISQQASNSEITKYIERLTQTTQGFLMPADLSQLRHQARRKGDKSVGFLSYALGSALDIKPVVRVYRGETTSVARIHGFHNGVEKLFLFAQAQLERGLFAPTICVSYGGDPAVVENMPAYQKLKQACKNHDVQLLLGEMGTTAGVNIGPGGVGLAFASEIEAVLD</sequence>
<dbReference type="AlphaFoldDB" id="A0A3S8ZT16"/>
<dbReference type="Gene3D" id="3.40.50.10170">
    <property type="match status" value="1"/>
</dbReference>
<keyword evidence="3" id="KW-1185">Reference proteome</keyword>
<dbReference type="PROSITE" id="PS51482">
    <property type="entry name" value="DEGV"/>
    <property type="match status" value="1"/>
</dbReference>
<dbReference type="RefSeq" id="WP_125973454.1">
    <property type="nucleotide sequence ID" value="NZ_CP034433.1"/>
</dbReference>
<dbReference type="PANTHER" id="PTHR33434:SF2">
    <property type="entry name" value="FATTY ACID-BINDING PROTEIN TM_1468"/>
    <property type="match status" value="1"/>
</dbReference>
<dbReference type="GO" id="GO:0008289">
    <property type="term" value="F:lipid binding"/>
    <property type="evidence" value="ECO:0007669"/>
    <property type="project" value="UniProtKB-KW"/>
</dbReference>
<dbReference type="KEGG" id="iod:EJO50_08930"/>
<evidence type="ECO:0000256" key="1">
    <source>
        <dbReference type="ARBA" id="ARBA00023121"/>
    </source>
</evidence>
<dbReference type="InterPro" id="IPR003797">
    <property type="entry name" value="DegV"/>
</dbReference>
<dbReference type="InterPro" id="IPR050270">
    <property type="entry name" value="DegV_domain_contain"/>
</dbReference>
<dbReference type="PANTHER" id="PTHR33434">
    <property type="entry name" value="DEGV DOMAIN-CONTAINING PROTEIN DR_1986-RELATED"/>
    <property type="match status" value="1"/>
</dbReference>
<dbReference type="NCBIfam" id="TIGR00762">
    <property type="entry name" value="DegV"/>
    <property type="match status" value="1"/>
</dbReference>
<gene>
    <name evidence="2" type="ORF">EJO50_08930</name>
</gene>
<reference evidence="2 3" key="1">
    <citation type="submission" date="2018-12" db="EMBL/GenBank/DDBJ databases">
        <title>Complete genome sequence of Iodobacter sp. H11R3.</title>
        <authorList>
            <person name="Bae J.-W."/>
        </authorList>
    </citation>
    <scope>NUCLEOTIDE SEQUENCE [LARGE SCALE GENOMIC DNA]</scope>
    <source>
        <strain evidence="2 3">H11R3</strain>
    </source>
</reference>
<dbReference type="Proteomes" id="UP000282438">
    <property type="component" value="Chromosome"/>
</dbReference>
<protein>
    <submittedName>
        <fullName evidence="2">DegV family EDD domain-containing protein</fullName>
    </submittedName>
</protein>
<name>A0A3S8ZT16_9NEIS</name>
<keyword evidence="1" id="KW-0446">Lipid-binding</keyword>
<dbReference type="Pfam" id="PF02645">
    <property type="entry name" value="DegV"/>
    <property type="match status" value="1"/>
</dbReference>
<proteinExistence type="predicted"/>
<dbReference type="InterPro" id="IPR043168">
    <property type="entry name" value="DegV_C"/>
</dbReference>
<organism evidence="2 3">
    <name type="scientific">Iodobacter ciconiae</name>
    <dbReference type="NCBI Taxonomy" id="2496266"/>
    <lineage>
        <taxon>Bacteria</taxon>
        <taxon>Pseudomonadati</taxon>
        <taxon>Pseudomonadota</taxon>
        <taxon>Betaproteobacteria</taxon>
        <taxon>Neisseriales</taxon>
        <taxon>Chitinibacteraceae</taxon>
        <taxon>Iodobacter</taxon>
    </lineage>
</organism>
<evidence type="ECO:0000313" key="3">
    <source>
        <dbReference type="Proteomes" id="UP000282438"/>
    </source>
</evidence>